<evidence type="ECO:0000313" key="2">
    <source>
        <dbReference type="Proteomes" id="UP000799750"/>
    </source>
</evidence>
<name>A0A6A6QM53_9PEZI</name>
<sequence length="70" mass="8301">MHRLEWYFVHRLWLRTSLTDHVFVTFSLSLSFSFSSHPHDLHDIADPSHCMIDPRPYSNTHNTKSFSVQS</sequence>
<organism evidence="1 2">
    <name type="scientific">Lophium mytilinum</name>
    <dbReference type="NCBI Taxonomy" id="390894"/>
    <lineage>
        <taxon>Eukaryota</taxon>
        <taxon>Fungi</taxon>
        <taxon>Dikarya</taxon>
        <taxon>Ascomycota</taxon>
        <taxon>Pezizomycotina</taxon>
        <taxon>Dothideomycetes</taxon>
        <taxon>Pleosporomycetidae</taxon>
        <taxon>Mytilinidiales</taxon>
        <taxon>Mytilinidiaceae</taxon>
        <taxon>Lophium</taxon>
    </lineage>
</organism>
<protein>
    <submittedName>
        <fullName evidence="1">Uncharacterized protein</fullName>
    </submittedName>
</protein>
<keyword evidence="2" id="KW-1185">Reference proteome</keyword>
<reference evidence="1" key="1">
    <citation type="journal article" date="2020" name="Stud. Mycol.">
        <title>101 Dothideomycetes genomes: a test case for predicting lifestyles and emergence of pathogens.</title>
        <authorList>
            <person name="Haridas S."/>
            <person name="Albert R."/>
            <person name="Binder M."/>
            <person name="Bloem J."/>
            <person name="Labutti K."/>
            <person name="Salamov A."/>
            <person name="Andreopoulos B."/>
            <person name="Baker S."/>
            <person name="Barry K."/>
            <person name="Bills G."/>
            <person name="Bluhm B."/>
            <person name="Cannon C."/>
            <person name="Castanera R."/>
            <person name="Culley D."/>
            <person name="Daum C."/>
            <person name="Ezra D."/>
            <person name="Gonzalez J."/>
            <person name="Henrissat B."/>
            <person name="Kuo A."/>
            <person name="Liang C."/>
            <person name="Lipzen A."/>
            <person name="Lutzoni F."/>
            <person name="Magnuson J."/>
            <person name="Mondo S."/>
            <person name="Nolan M."/>
            <person name="Ohm R."/>
            <person name="Pangilinan J."/>
            <person name="Park H.-J."/>
            <person name="Ramirez L."/>
            <person name="Alfaro M."/>
            <person name="Sun H."/>
            <person name="Tritt A."/>
            <person name="Yoshinaga Y."/>
            <person name="Zwiers L.-H."/>
            <person name="Turgeon B."/>
            <person name="Goodwin S."/>
            <person name="Spatafora J."/>
            <person name="Crous P."/>
            <person name="Grigoriev I."/>
        </authorList>
    </citation>
    <scope>NUCLEOTIDE SEQUENCE</scope>
    <source>
        <strain evidence="1">CBS 269.34</strain>
    </source>
</reference>
<proteinExistence type="predicted"/>
<dbReference type="Proteomes" id="UP000799750">
    <property type="component" value="Unassembled WGS sequence"/>
</dbReference>
<gene>
    <name evidence="1" type="ORF">BU16DRAFT_528495</name>
</gene>
<dbReference type="EMBL" id="MU004192">
    <property type="protein sequence ID" value="KAF2493156.1"/>
    <property type="molecule type" value="Genomic_DNA"/>
</dbReference>
<accession>A0A6A6QM53</accession>
<evidence type="ECO:0000313" key="1">
    <source>
        <dbReference type="EMBL" id="KAF2493156.1"/>
    </source>
</evidence>
<dbReference type="AlphaFoldDB" id="A0A6A6QM53"/>